<accession>K1TJ39</accession>
<dbReference type="EMBL" id="AJWZ01004125">
    <property type="protein sequence ID" value="EKC66325.1"/>
    <property type="molecule type" value="Genomic_DNA"/>
</dbReference>
<reference evidence="1" key="1">
    <citation type="journal article" date="2013" name="Environ. Microbiol.">
        <title>Microbiota from the distal guts of lean and obese adolescents exhibit partial functional redundancy besides clear differences in community structure.</title>
        <authorList>
            <person name="Ferrer M."/>
            <person name="Ruiz A."/>
            <person name="Lanza F."/>
            <person name="Haange S.B."/>
            <person name="Oberbach A."/>
            <person name="Till H."/>
            <person name="Bargiela R."/>
            <person name="Campoy C."/>
            <person name="Segura M.T."/>
            <person name="Richter M."/>
            <person name="von Bergen M."/>
            <person name="Seifert J."/>
            <person name="Suarez A."/>
        </authorList>
    </citation>
    <scope>NUCLEOTIDE SEQUENCE</scope>
</reference>
<organism evidence="1">
    <name type="scientific">human gut metagenome</name>
    <dbReference type="NCBI Taxonomy" id="408170"/>
    <lineage>
        <taxon>unclassified sequences</taxon>
        <taxon>metagenomes</taxon>
        <taxon>organismal metagenomes</taxon>
    </lineage>
</organism>
<evidence type="ECO:0000313" key="1">
    <source>
        <dbReference type="EMBL" id="EKC66325.1"/>
    </source>
</evidence>
<dbReference type="PROSITE" id="PS51257">
    <property type="entry name" value="PROKAR_LIPOPROTEIN"/>
    <property type="match status" value="1"/>
</dbReference>
<proteinExistence type="predicted"/>
<feature type="non-terminal residue" evidence="1">
    <location>
        <position position="110"/>
    </location>
</feature>
<protein>
    <submittedName>
        <fullName evidence="1">Secreted protein</fullName>
    </submittedName>
</protein>
<name>K1TJ39_9ZZZZ</name>
<comment type="caution">
    <text evidence="1">The sequence shown here is derived from an EMBL/GenBank/DDBJ whole genome shotgun (WGS) entry which is preliminary data.</text>
</comment>
<gene>
    <name evidence="1" type="ORF">OBE_06000</name>
</gene>
<dbReference type="AlphaFoldDB" id="K1TJ39"/>
<sequence>MTERNFRTLNTERQHMKKTIYGICTAALLAFGACTNEELPTPGTTEPEGSEEVNPVSGEVLVKFKSYVSDILDQTVVKTRSGAPATRSGILSVDEVLDLVGGYEIERVFP</sequence>